<reference evidence="2" key="1">
    <citation type="submission" date="2018-06" db="EMBL/GenBank/DDBJ databases">
        <authorList>
            <person name="Zhirakovskaya E."/>
        </authorList>
    </citation>
    <scope>NUCLEOTIDE SEQUENCE</scope>
</reference>
<dbReference type="Pfam" id="PF13276">
    <property type="entry name" value="HTH_21"/>
    <property type="match status" value="1"/>
</dbReference>
<dbReference type="InterPro" id="IPR025948">
    <property type="entry name" value="HTH-like_dom"/>
</dbReference>
<evidence type="ECO:0000259" key="1">
    <source>
        <dbReference type="Pfam" id="PF13276"/>
    </source>
</evidence>
<organism evidence="2">
    <name type="scientific">hydrothermal vent metagenome</name>
    <dbReference type="NCBI Taxonomy" id="652676"/>
    <lineage>
        <taxon>unclassified sequences</taxon>
        <taxon>metagenomes</taxon>
        <taxon>ecological metagenomes</taxon>
    </lineage>
</organism>
<name>A0A3B0ZQ81_9ZZZZ</name>
<accession>A0A3B0ZQ81</accession>
<gene>
    <name evidence="2" type="ORF">MNBD_GAMMA13-1730</name>
</gene>
<protein>
    <submittedName>
        <fullName evidence="2">Mobile element protein</fullName>
    </submittedName>
</protein>
<evidence type="ECO:0000313" key="2">
    <source>
        <dbReference type="EMBL" id="VAW82756.1"/>
    </source>
</evidence>
<feature type="domain" description="HTH-like" evidence="1">
    <location>
        <begin position="45"/>
        <end position="97"/>
    </location>
</feature>
<dbReference type="EMBL" id="UOFK01000329">
    <property type="protein sequence ID" value="VAW82756.1"/>
    <property type="molecule type" value="Genomic_DNA"/>
</dbReference>
<proteinExistence type="predicted"/>
<sequence length="152" mass="17576">MSKAERKTKVDHHHDLPIYRQCEVLSISRSSAYRSPAGVSIEELDLMRKLDELHLCYPFKGSRHLRDELWDAHGLQVNRKRVQRLMQLMGIQALSPGAKTTRPNPQHKIYPYLLRGLEIDRANHEKIPLSEVARAHKLLESSEVMGRLVLQP</sequence>
<dbReference type="AlphaFoldDB" id="A0A3B0ZQ81"/>